<dbReference type="SUPFAM" id="SSF56601">
    <property type="entry name" value="beta-lactamase/transpeptidase-like"/>
    <property type="match status" value="1"/>
</dbReference>
<gene>
    <name evidence="5" type="ORF">ACFORO_30560</name>
</gene>
<dbReference type="Proteomes" id="UP001595764">
    <property type="component" value="Unassembled WGS sequence"/>
</dbReference>
<dbReference type="PANTHER" id="PTHR35333:SF3">
    <property type="entry name" value="BETA-LACTAMASE-TYPE TRANSPEPTIDASE FOLD CONTAINING PROTEIN"/>
    <property type="match status" value="1"/>
</dbReference>
<accession>A0ABV7QRQ2</accession>
<dbReference type="EMBL" id="JBHRWI010000042">
    <property type="protein sequence ID" value="MFC3514547.1"/>
    <property type="molecule type" value="Genomic_DNA"/>
</dbReference>
<feature type="domain" description="Beta-lactamase class A catalytic" evidence="4">
    <location>
        <begin position="56"/>
        <end position="183"/>
    </location>
</feature>
<dbReference type="PANTHER" id="PTHR35333">
    <property type="entry name" value="BETA-LACTAMASE"/>
    <property type="match status" value="1"/>
</dbReference>
<evidence type="ECO:0000259" key="4">
    <source>
        <dbReference type="Pfam" id="PF13354"/>
    </source>
</evidence>
<organism evidence="5 6">
    <name type="scientific">Amycolatopsis halotolerans</name>
    <dbReference type="NCBI Taxonomy" id="330083"/>
    <lineage>
        <taxon>Bacteria</taxon>
        <taxon>Bacillati</taxon>
        <taxon>Actinomycetota</taxon>
        <taxon>Actinomycetes</taxon>
        <taxon>Pseudonocardiales</taxon>
        <taxon>Pseudonocardiaceae</taxon>
        <taxon>Amycolatopsis</taxon>
    </lineage>
</organism>
<evidence type="ECO:0000256" key="3">
    <source>
        <dbReference type="SAM" id="SignalP"/>
    </source>
</evidence>
<dbReference type="RefSeq" id="WP_377869713.1">
    <property type="nucleotide sequence ID" value="NZ_JBHMAY010000014.1"/>
</dbReference>
<dbReference type="GO" id="GO:0016787">
    <property type="term" value="F:hydrolase activity"/>
    <property type="evidence" value="ECO:0007669"/>
    <property type="project" value="UniProtKB-KW"/>
</dbReference>
<dbReference type="InterPro" id="IPR045155">
    <property type="entry name" value="Beta-lactam_cat"/>
</dbReference>
<feature type="chain" id="PRO_5045809310" description="Beta-lactamase" evidence="3">
    <location>
        <begin position="28"/>
        <end position="369"/>
    </location>
</feature>
<dbReference type="PROSITE" id="PS51318">
    <property type="entry name" value="TAT"/>
    <property type="match status" value="1"/>
</dbReference>
<sequence length="369" mass="39485">MLTRRSLLTSVAAAGAVTIVAPSLALADPPDQSTPEGWLARLAAHRDDVSAVFADGTGRRLTHLADRPRPLASAIKAVHLLAYTTAVAEGRLDPDEPVRVGDWDAWHPYLGDGPIGSGAHWQALTQLGIPCDEYGMAKNLDQSVPLRNIAEMTIFVSDNAAADYLRHRLGDRALRAAGARSGWPMPDVRMFSGEVLLLLFPEYCPPPGSPVAVRRAAGDALANRFAYDTSFRAQVIPRVTANPPSLEQTYAWAAATGRGSAAQLFGLHREIASSRDRAAVLAQQVLGTVLASRKPPGSDALLFKGGSLPAILTFGFDVLWPDRRPGTGTIMLQNATEADNAHYEVLLDLGVRALSQPATFRALERALGH</sequence>
<evidence type="ECO:0000256" key="1">
    <source>
        <dbReference type="ARBA" id="ARBA00018879"/>
    </source>
</evidence>
<comment type="caution">
    <text evidence="5">The sequence shown here is derived from an EMBL/GenBank/DDBJ whole genome shotgun (WGS) entry which is preliminary data.</text>
</comment>
<keyword evidence="5" id="KW-0378">Hydrolase</keyword>
<protein>
    <recommendedName>
        <fullName evidence="1">Beta-lactamase</fullName>
    </recommendedName>
    <alternativeName>
        <fullName evidence="2">Penicillinase</fullName>
    </alternativeName>
</protein>
<keyword evidence="6" id="KW-1185">Reference proteome</keyword>
<evidence type="ECO:0000256" key="2">
    <source>
        <dbReference type="ARBA" id="ARBA00030171"/>
    </source>
</evidence>
<dbReference type="InterPro" id="IPR012338">
    <property type="entry name" value="Beta-lactam/transpept-like"/>
</dbReference>
<proteinExistence type="predicted"/>
<dbReference type="Gene3D" id="3.40.710.10">
    <property type="entry name" value="DD-peptidase/beta-lactamase superfamily"/>
    <property type="match status" value="1"/>
</dbReference>
<dbReference type="InterPro" id="IPR000871">
    <property type="entry name" value="Beta-lactam_class-A"/>
</dbReference>
<evidence type="ECO:0000313" key="5">
    <source>
        <dbReference type="EMBL" id="MFC3514547.1"/>
    </source>
</evidence>
<dbReference type="Pfam" id="PF13354">
    <property type="entry name" value="Beta-lactamase2"/>
    <property type="match status" value="1"/>
</dbReference>
<dbReference type="InterPro" id="IPR006311">
    <property type="entry name" value="TAT_signal"/>
</dbReference>
<feature type="signal peptide" evidence="3">
    <location>
        <begin position="1"/>
        <end position="27"/>
    </location>
</feature>
<reference evidence="6" key="1">
    <citation type="journal article" date="2019" name="Int. J. Syst. Evol. Microbiol.">
        <title>The Global Catalogue of Microorganisms (GCM) 10K type strain sequencing project: providing services to taxonomists for standard genome sequencing and annotation.</title>
        <authorList>
            <consortium name="The Broad Institute Genomics Platform"/>
            <consortium name="The Broad Institute Genome Sequencing Center for Infectious Disease"/>
            <person name="Wu L."/>
            <person name="Ma J."/>
        </authorList>
    </citation>
    <scope>NUCLEOTIDE SEQUENCE [LARGE SCALE GENOMIC DNA]</scope>
    <source>
        <strain evidence="6">CGMCC 4.7682</strain>
    </source>
</reference>
<evidence type="ECO:0000313" key="6">
    <source>
        <dbReference type="Proteomes" id="UP001595764"/>
    </source>
</evidence>
<keyword evidence="3" id="KW-0732">Signal</keyword>
<name>A0ABV7QRQ2_9PSEU</name>